<dbReference type="RefSeq" id="XP_025469776.1">
    <property type="nucleotide sequence ID" value="XM_025607155.1"/>
</dbReference>
<reference evidence="1 2" key="1">
    <citation type="submission" date="2016-12" db="EMBL/GenBank/DDBJ databases">
        <title>The genomes of Aspergillus section Nigri reveals drivers in fungal speciation.</title>
        <authorList>
            <consortium name="DOE Joint Genome Institute"/>
            <person name="Vesth T.C."/>
            <person name="Nybo J."/>
            <person name="Theobald S."/>
            <person name="Brandl J."/>
            <person name="Frisvad J.C."/>
            <person name="Nielsen K.F."/>
            <person name="Lyhne E.K."/>
            <person name="Kogle M.E."/>
            <person name="Kuo A."/>
            <person name="Riley R."/>
            <person name="Clum A."/>
            <person name="Nolan M."/>
            <person name="Lipzen A."/>
            <person name="Salamov A."/>
            <person name="Henrissat B."/>
            <person name="Wiebenga A."/>
            <person name="De Vries R.P."/>
            <person name="Grigoriev I.V."/>
            <person name="Mortensen U.H."/>
            <person name="Andersen M.R."/>
            <person name="Baker S.E."/>
        </authorList>
    </citation>
    <scope>NUCLEOTIDE SEQUENCE [LARGE SCALE GENOMIC DNA]</scope>
    <source>
        <strain evidence="1 2">CBS 115572</strain>
    </source>
</reference>
<evidence type="ECO:0000313" key="2">
    <source>
        <dbReference type="Proteomes" id="UP000246702"/>
    </source>
</evidence>
<name>A0A317X3U2_9EURO</name>
<dbReference type="GeneID" id="37109298"/>
<gene>
    <name evidence="1" type="ORF">BO94DRAFT_358396</name>
</gene>
<keyword evidence="2" id="KW-1185">Reference proteome</keyword>
<dbReference type="Proteomes" id="UP000246702">
    <property type="component" value="Unassembled WGS sequence"/>
</dbReference>
<accession>A0A317X3U2</accession>
<dbReference type="EMBL" id="MSFK01000007">
    <property type="protein sequence ID" value="PWY93015.1"/>
    <property type="molecule type" value="Genomic_DNA"/>
</dbReference>
<dbReference type="AlphaFoldDB" id="A0A317X3U2"/>
<sequence length="176" mass="20070">MSLTIRYPQFHPSNTRTICQTVQSSTNSINTPILIRHPDDWASSAFRCSDTGRLTSDLPFPNRSFDPRFGADLFPFGPVHLVQSQFGRPAPLQPVRARLKSRVRVHSTVHHRAWQAPNQSLDAFLRTSTLTEQPTIKHPRFHAPLSTGRQPWLSSKMRERRPWQKAYIASVTTTSS</sequence>
<organism evidence="1 2">
    <name type="scientific">Aspergillus sclerotioniger CBS 115572</name>
    <dbReference type="NCBI Taxonomy" id="1450535"/>
    <lineage>
        <taxon>Eukaryota</taxon>
        <taxon>Fungi</taxon>
        <taxon>Dikarya</taxon>
        <taxon>Ascomycota</taxon>
        <taxon>Pezizomycotina</taxon>
        <taxon>Eurotiomycetes</taxon>
        <taxon>Eurotiomycetidae</taxon>
        <taxon>Eurotiales</taxon>
        <taxon>Aspergillaceae</taxon>
        <taxon>Aspergillus</taxon>
        <taxon>Aspergillus subgen. Circumdati</taxon>
    </lineage>
</organism>
<evidence type="ECO:0000313" key="1">
    <source>
        <dbReference type="EMBL" id="PWY93015.1"/>
    </source>
</evidence>
<comment type="caution">
    <text evidence="1">The sequence shown here is derived from an EMBL/GenBank/DDBJ whole genome shotgun (WGS) entry which is preliminary data.</text>
</comment>
<protein>
    <submittedName>
        <fullName evidence="1">Uncharacterized protein</fullName>
    </submittedName>
</protein>
<proteinExistence type="predicted"/>